<keyword evidence="5 8" id="KW-1133">Transmembrane helix</keyword>
<feature type="transmembrane region" description="Helical" evidence="8">
    <location>
        <begin position="854"/>
        <end position="874"/>
    </location>
</feature>
<comment type="subcellular location">
    <subcellularLocation>
        <location evidence="1">Membrane</location>
        <topology evidence="1">Multi-pass membrane protein</topology>
    </subcellularLocation>
</comment>
<evidence type="ECO:0000256" key="6">
    <source>
        <dbReference type="ARBA" id="ARBA00023136"/>
    </source>
</evidence>
<feature type="compositionally biased region" description="Low complexity" evidence="7">
    <location>
        <begin position="1"/>
        <end position="14"/>
    </location>
</feature>
<dbReference type="InterPro" id="IPR045122">
    <property type="entry name" value="Csc1-like"/>
</dbReference>
<evidence type="ECO:0000256" key="7">
    <source>
        <dbReference type="SAM" id="MobiDB-lite"/>
    </source>
</evidence>
<dbReference type="Proteomes" id="UP000267821">
    <property type="component" value="Unassembled WGS sequence"/>
</dbReference>
<feature type="transmembrane region" description="Helical" evidence="8">
    <location>
        <begin position="600"/>
        <end position="626"/>
    </location>
</feature>
<feature type="compositionally biased region" description="Basic and acidic residues" evidence="7">
    <location>
        <begin position="289"/>
        <end position="298"/>
    </location>
</feature>
<evidence type="ECO:0000256" key="2">
    <source>
        <dbReference type="ARBA" id="ARBA00007779"/>
    </source>
</evidence>
<dbReference type="Pfam" id="PF13967">
    <property type="entry name" value="RSN1_TM"/>
    <property type="match status" value="1"/>
</dbReference>
<evidence type="ECO:0000256" key="4">
    <source>
        <dbReference type="ARBA" id="ARBA00022692"/>
    </source>
</evidence>
<dbReference type="Pfam" id="PF12621">
    <property type="entry name" value="PHM7_ext"/>
    <property type="match status" value="1"/>
</dbReference>
<feature type="transmembrane region" description="Helical" evidence="8">
    <location>
        <begin position="741"/>
        <end position="769"/>
    </location>
</feature>
<dbReference type="PANTHER" id="PTHR13018:SF20">
    <property type="entry name" value="SPORULATION-SPECIFIC PROTEIN 75"/>
    <property type="match status" value="1"/>
</dbReference>
<gene>
    <name evidence="13" type="ORF">L211DRAFT_855177</name>
</gene>
<feature type="transmembrane region" description="Helical" evidence="8">
    <location>
        <begin position="880"/>
        <end position="901"/>
    </location>
</feature>
<dbReference type="InterPro" id="IPR027815">
    <property type="entry name" value="CSC1/OSCA1-like_cyt"/>
</dbReference>
<organism evidence="13 14">
    <name type="scientific">Terfezia boudieri ATCC MYA-4762</name>
    <dbReference type="NCBI Taxonomy" id="1051890"/>
    <lineage>
        <taxon>Eukaryota</taxon>
        <taxon>Fungi</taxon>
        <taxon>Dikarya</taxon>
        <taxon>Ascomycota</taxon>
        <taxon>Pezizomycotina</taxon>
        <taxon>Pezizomycetes</taxon>
        <taxon>Pezizales</taxon>
        <taxon>Pezizaceae</taxon>
        <taxon>Terfezia</taxon>
    </lineage>
</organism>
<feature type="transmembrane region" description="Helical" evidence="8">
    <location>
        <begin position="168"/>
        <end position="187"/>
    </location>
</feature>
<name>A0A3N4M244_9PEZI</name>
<keyword evidence="3" id="KW-0813">Transport</keyword>
<feature type="transmembrane region" description="Helical" evidence="8">
    <location>
        <begin position="32"/>
        <end position="53"/>
    </location>
</feature>
<keyword evidence="6 8" id="KW-0472">Membrane</keyword>
<keyword evidence="4 8" id="KW-0812">Transmembrane</keyword>
<feature type="domain" description="CSC1/OSCA1-like cytosolic" evidence="12">
    <location>
        <begin position="213"/>
        <end position="282"/>
    </location>
</feature>
<sequence>MSATTSGASSTPTRSGEEGSAQKAQGVSLETFLASFSVAAIVFGVELVIFMLARKRLARIYEPRTYLVPEKRRTPISGDGLLDWIMPIFKTSTSDFIQKSGLDAYFFLRYLLMLLKIFGILAAAILPILIPLNTIGGQDDHDPDPAKHVQGMDRYAWANVAPDKSHRYWAHLLLAIFTVFVCCYMFYRELRVYIRLRQAYLTSPQHRLRASATTVLITSIPRKWLSIEKLLGLYDVFPGGVRNIWINRDYDDLAEKVTKRDGLARKLEAAETDLIRMAKKRYIKKMKKEVKSDSERENVPANKDMSNEGGMSSGNPHQIPKQRSQEPESDPKKKKILSPVFDPIAGGVTGGLDKIGSGIKGVSRKVKSIVPGNIKTHGFMPESEGDDTPREGGYEVRPNRGSTLGSNPDVEANGNRAQSKPWTGKVRLSEDDERPLASPSPVPPRPPTASEAPPSKKKVTTEYPPAYDPAYEDSDGYGEPVWKKYLNEKDRPTHRLPLFGFSWMPELPLIGKKVDTIHYCRKEVARLNVEIEQDQSEPENFPLMNSAFIQFNNQVAAHMACQSLNHHIPQQMGPRYLEVNPNDVIWENMRIKWWERYIRITLVTCAVAGLIIGWATPVAFVGAISQVSYLSETVPFLKFINDFPNWLLGLISGILPPLGLAILMALLPIILRTLARLQGMHTGMTIELAVQGMYFGFLFVQVFLVVSISSGMGPVLDALSKNPTAAASILAENLPKASNFFFSYLLLQAFAQSGGALMQIGSLIVYYIMAPMFDSTARQKWQRQVALPEMKWGTFFPIYTNLACIGLVYSVISPLILIFNIFTFGLFWMVYRYNLLFVTNFRFDTGGLLFPRAINQLFTGLYIMEVCLVGLFFLVQDENGKVSCFPQAIIMIVVAALTFLYQRTLNKSFGPLLTYLPITLEDDAAERDRVFAMEHDEHRRLALIEGEREGEDVNQLLERRENLEHAADNHAKKIELRKIEANKQAKRAGLQPIQRTTSKDRWSASDPHITAHSRDKKSMNFHRLNQRLNPFNQLPVLKSKDLEAQEAEKVANLRRANRAEFALFDDIPDEIEDLSPEERDRLVARAFQHDALRAKRPVIWIPRDDLGISDDEIYRTRNFSKHIWVSNEYAGLDDKVRVVYRRSPPDFDARDLVEL</sequence>
<dbReference type="EMBL" id="ML121528">
    <property type="protein sequence ID" value="RPB29097.1"/>
    <property type="molecule type" value="Genomic_DNA"/>
</dbReference>
<dbReference type="GO" id="GO:0005227">
    <property type="term" value="F:calcium-activated cation channel activity"/>
    <property type="evidence" value="ECO:0007669"/>
    <property type="project" value="InterPro"/>
</dbReference>
<feature type="region of interest" description="Disordered" evidence="7">
    <location>
        <begin position="985"/>
        <end position="1014"/>
    </location>
</feature>
<feature type="region of interest" description="Disordered" evidence="7">
    <location>
        <begin position="286"/>
        <end position="358"/>
    </location>
</feature>
<keyword evidence="14" id="KW-1185">Reference proteome</keyword>
<evidence type="ECO:0000313" key="13">
    <source>
        <dbReference type="EMBL" id="RPB29097.1"/>
    </source>
</evidence>
<feature type="transmembrane region" description="Helical" evidence="8">
    <location>
        <begin position="692"/>
        <end position="712"/>
    </location>
</feature>
<proteinExistence type="inferred from homology"/>
<feature type="transmembrane region" description="Helical" evidence="8">
    <location>
        <begin position="107"/>
        <end position="130"/>
    </location>
</feature>
<protein>
    <submittedName>
        <fullName evidence="13">DUF221-domain-containing protein</fullName>
    </submittedName>
</protein>
<dbReference type="Pfam" id="PF14703">
    <property type="entry name" value="PHM7_cyt"/>
    <property type="match status" value="2"/>
</dbReference>
<dbReference type="AlphaFoldDB" id="A0A3N4M244"/>
<feature type="transmembrane region" description="Helical" evidence="8">
    <location>
        <begin position="646"/>
        <end position="671"/>
    </location>
</feature>
<dbReference type="InParanoid" id="A0A3N4M244"/>
<evidence type="ECO:0000259" key="12">
    <source>
        <dbReference type="Pfam" id="PF14703"/>
    </source>
</evidence>
<evidence type="ECO:0000256" key="8">
    <source>
        <dbReference type="SAM" id="Phobius"/>
    </source>
</evidence>
<dbReference type="InterPro" id="IPR032880">
    <property type="entry name" value="CSC1/OSCA1-like_N"/>
</dbReference>
<evidence type="ECO:0000259" key="9">
    <source>
        <dbReference type="Pfam" id="PF02714"/>
    </source>
</evidence>
<dbReference type="InterPro" id="IPR022257">
    <property type="entry name" value="PHM7_ext"/>
</dbReference>
<dbReference type="InterPro" id="IPR003864">
    <property type="entry name" value="CSC1/OSCA1-like_7TM"/>
</dbReference>
<dbReference type="PANTHER" id="PTHR13018">
    <property type="entry name" value="PROBABLE MEMBRANE PROTEIN DUF221-RELATED"/>
    <property type="match status" value="1"/>
</dbReference>
<evidence type="ECO:0000256" key="3">
    <source>
        <dbReference type="ARBA" id="ARBA00022448"/>
    </source>
</evidence>
<feature type="domain" description="CSC1/OSCA1-like 7TM region" evidence="9">
    <location>
        <begin position="601"/>
        <end position="872"/>
    </location>
</feature>
<dbReference type="GO" id="GO:0005886">
    <property type="term" value="C:plasma membrane"/>
    <property type="evidence" value="ECO:0007669"/>
    <property type="project" value="TreeGrafter"/>
</dbReference>
<accession>A0A3N4M244</accession>
<feature type="transmembrane region" description="Helical" evidence="8">
    <location>
        <begin position="815"/>
        <end position="833"/>
    </location>
</feature>
<dbReference type="OrthoDB" id="1076608at2759"/>
<feature type="region of interest" description="Disordered" evidence="7">
    <location>
        <begin position="1"/>
        <end position="20"/>
    </location>
</feature>
<comment type="similarity">
    <text evidence="2">Belongs to the CSC1 (TC 1.A.17) family.</text>
</comment>
<dbReference type="STRING" id="1051890.A0A3N4M244"/>
<feature type="domain" description="CSC1/OSCA1-like N-terminal transmembrane" evidence="11">
    <location>
        <begin position="32"/>
        <end position="189"/>
    </location>
</feature>
<dbReference type="Pfam" id="PF02714">
    <property type="entry name" value="RSN1_7TM"/>
    <property type="match status" value="1"/>
</dbReference>
<feature type="compositionally biased region" description="Pro residues" evidence="7">
    <location>
        <begin position="438"/>
        <end position="447"/>
    </location>
</feature>
<evidence type="ECO:0000259" key="10">
    <source>
        <dbReference type="Pfam" id="PF12621"/>
    </source>
</evidence>
<evidence type="ECO:0000259" key="11">
    <source>
        <dbReference type="Pfam" id="PF13967"/>
    </source>
</evidence>
<feature type="domain" description="10TM putative phosphate transporter extracellular tail" evidence="10">
    <location>
        <begin position="1070"/>
        <end position="1146"/>
    </location>
</feature>
<evidence type="ECO:0000256" key="5">
    <source>
        <dbReference type="ARBA" id="ARBA00022989"/>
    </source>
</evidence>
<reference evidence="13 14" key="1">
    <citation type="journal article" date="2018" name="Nat. Ecol. Evol.">
        <title>Pezizomycetes genomes reveal the molecular basis of ectomycorrhizal truffle lifestyle.</title>
        <authorList>
            <person name="Murat C."/>
            <person name="Payen T."/>
            <person name="Noel B."/>
            <person name="Kuo A."/>
            <person name="Morin E."/>
            <person name="Chen J."/>
            <person name="Kohler A."/>
            <person name="Krizsan K."/>
            <person name="Balestrini R."/>
            <person name="Da Silva C."/>
            <person name="Montanini B."/>
            <person name="Hainaut M."/>
            <person name="Levati E."/>
            <person name="Barry K.W."/>
            <person name="Belfiori B."/>
            <person name="Cichocki N."/>
            <person name="Clum A."/>
            <person name="Dockter R.B."/>
            <person name="Fauchery L."/>
            <person name="Guy J."/>
            <person name="Iotti M."/>
            <person name="Le Tacon F."/>
            <person name="Lindquist E.A."/>
            <person name="Lipzen A."/>
            <person name="Malagnac F."/>
            <person name="Mello A."/>
            <person name="Molinier V."/>
            <person name="Miyauchi S."/>
            <person name="Poulain J."/>
            <person name="Riccioni C."/>
            <person name="Rubini A."/>
            <person name="Sitrit Y."/>
            <person name="Splivallo R."/>
            <person name="Traeger S."/>
            <person name="Wang M."/>
            <person name="Zifcakova L."/>
            <person name="Wipf D."/>
            <person name="Zambonelli A."/>
            <person name="Paolocci F."/>
            <person name="Nowrousian M."/>
            <person name="Ottonello S."/>
            <person name="Baldrian P."/>
            <person name="Spatafora J.W."/>
            <person name="Henrissat B."/>
            <person name="Nagy L.G."/>
            <person name="Aury J.M."/>
            <person name="Wincker P."/>
            <person name="Grigoriev I.V."/>
            <person name="Bonfante P."/>
            <person name="Martin F.M."/>
        </authorList>
    </citation>
    <scope>NUCLEOTIDE SEQUENCE [LARGE SCALE GENOMIC DNA]</scope>
    <source>
        <strain evidence="13 14">ATCC MYA-4762</strain>
    </source>
</reference>
<feature type="domain" description="CSC1/OSCA1-like cytosolic" evidence="12">
    <location>
        <begin position="482"/>
        <end position="588"/>
    </location>
</feature>
<evidence type="ECO:0000313" key="14">
    <source>
        <dbReference type="Proteomes" id="UP000267821"/>
    </source>
</evidence>
<feature type="compositionally biased region" description="Basic and acidic residues" evidence="7">
    <location>
        <begin position="387"/>
        <end position="398"/>
    </location>
</feature>
<feature type="region of interest" description="Disordered" evidence="7">
    <location>
        <begin position="373"/>
        <end position="472"/>
    </location>
</feature>
<evidence type="ECO:0000256" key="1">
    <source>
        <dbReference type="ARBA" id="ARBA00004141"/>
    </source>
</evidence>